<gene>
    <name evidence="11" type="ORF">FDP22_05895</name>
</gene>
<dbReference type="GO" id="GO:0015740">
    <property type="term" value="P:C4-dicarboxylate transport"/>
    <property type="evidence" value="ECO:0007669"/>
    <property type="project" value="TreeGrafter"/>
</dbReference>
<dbReference type="PANTHER" id="PTHR35011">
    <property type="entry name" value="2,3-DIKETO-L-GULONATE TRAP TRANSPORTER SMALL PERMEASE PROTEIN YIAM"/>
    <property type="match status" value="1"/>
</dbReference>
<evidence type="ECO:0000313" key="12">
    <source>
        <dbReference type="Proteomes" id="UP000305888"/>
    </source>
</evidence>
<evidence type="ECO:0000256" key="5">
    <source>
        <dbReference type="ARBA" id="ARBA00022692"/>
    </source>
</evidence>
<dbReference type="KEGG" id="ppru:FDP22_05895"/>
<keyword evidence="4 9" id="KW-0997">Cell inner membrane</keyword>
<proteinExistence type="inferred from homology"/>
<organism evidence="11 12">
    <name type="scientific">Paroceanicella profunda</name>
    <dbReference type="NCBI Taxonomy" id="2579971"/>
    <lineage>
        <taxon>Bacteria</taxon>
        <taxon>Pseudomonadati</taxon>
        <taxon>Pseudomonadota</taxon>
        <taxon>Alphaproteobacteria</taxon>
        <taxon>Rhodobacterales</taxon>
        <taxon>Paracoccaceae</taxon>
        <taxon>Paroceanicella</taxon>
    </lineage>
</organism>
<evidence type="ECO:0000256" key="3">
    <source>
        <dbReference type="ARBA" id="ARBA00022475"/>
    </source>
</evidence>
<dbReference type="OrthoDB" id="5878939at2"/>
<keyword evidence="5 9" id="KW-0812">Transmembrane</keyword>
<feature type="transmembrane region" description="Helical" evidence="9">
    <location>
        <begin position="86"/>
        <end position="107"/>
    </location>
</feature>
<evidence type="ECO:0000256" key="1">
    <source>
        <dbReference type="ARBA" id="ARBA00004429"/>
    </source>
</evidence>
<feature type="transmembrane region" description="Helical" evidence="9">
    <location>
        <begin position="49"/>
        <end position="65"/>
    </location>
</feature>
<evidence type="ECO:0000313" key="11">
    <source>
        <dbReference type="EMBL" id="QDL91360.1"/>
    </source>
</evidence>
<evidence type="ECO:0000256" key="7">
    <source>
        <dbReference type="ARBA" id="ARBA00023136"/>
    </source>
</evidence>
<dbReference type="RefSeq" id="WP_138575758.1">
    <property type="nucleotide sequence ID" value="NZ_CP040818.1"/>
</dbReference>
<comment type="subunit">
    <text evidence="9">The complex comprises the extracytoplasmic solute receptor protein and the two transmembrane proteins.</text>
</comment>
<comment type="function">
    <text evidence="9">Part of the tripartite ATP-independent periplasmic (TRAP) transport system.</text>
</comment>
<keyword evidence="3" id="KW-1003">Cell membrane</keyword>
<evidence type="ECO:0000256" key="6">
    <source>
        <dbReference type="ARBA" id="ARBA00022989"/>
    </source>
</evidence>
<evidence type="ECO:0000256" key="4">
    <source>
        <dbReference type="ARBA" id="ARBA00022519"/>
    </source>
</evidence>
<accession>A0A5B8FVZ7</accession>
<protein>
    <recommendedName>
        <fullName evidence="9">TRAP transporter small permease protein</fullName>
    </recommendedName>
</protein>
<comment type="similarity">
    <text evidence="8 9">Belongs to the TRAP transporter small permease family.</text>
</comment>
<dbReference type="AlphaFoldDB" id="A0A5B8FVZ7"/>
<feature type="transmembrane region" description="Helical" evidence="9">
    <location>
        <begin position="127"/>
        <end position="151"/>
    </location>
</feature>
<comment type="caution">
    <text evidence="9">Lacks conserved residue(s) required for the propagation of feature annotation.</text>
</comment>
<feature type="domain" description="Tripartite ATP-independent periplasmic transporters DctQ component" evidence="10">
    <location>
        <begin position="23"/>
        <end position="150"/>
    </location>
</feature>
<keyword evidence="12" id="KW-1185">Reference proteome</keyword>
<name>A0A5B8FVZ7_9RHOB</name>
<reference evidence="11 12" key="1">
    <citation type="submission" date="2019-06" db="EMBL/GenBank/DDBJ databases">
        <title>Genome sequence of Rhodobacteraceae bacterium D4M1.</title>
        <authorList>
            <person name="Cao J."/>
        </authorList>
    </citation>
    <scope>NUCLEOTIDE SEQUENCE [LARGE SCALE GENOMIC DNA]</scope>
    <source>
        <strain evidence="11 12">D4M1</strain>
    </source>
</reference>
<comment type="subcellular location">
    <subcellularLocation>
        <location evidence="1 9">Cell inner membrane</location>
        <topology evidence="1 9">Multi-pass membrane protein</topology>
    </subcellularLocation>
</comment>
<dbReference type="Pfam" id="PF04290">
    <property type="entry name" value="DctQ"/>
    <property type="match status" value="1"/>
</dbReference>
<evidence type="ECO:0000256" key="2">
    <source>
        <dbReference type="ARBA" id="ARBA00022448"/>
    </source>
</evidence>
<dbReference type="PANTHER" id="PTHR35011:SF2">
    <property type="entry name" value="2,3-DIKETO-L-GULONATE TRAP TRANSPORTER SMALL PERMEASE PROTEIN YIAM"/>
    <property type="match status" value="1"/>
</dbReference>
<dbReference type="InterPro" id="IPR055348">
    <property type="entry name" value="DctQ"/>
</dbReference>
<keyword evidence="2 9" id="KW-0813">Transport</keyword>
<dbReference type="GO" id="GO:0005886">
    <property type="term" value="C:plasma membrane"/>
    <property type="evidence" value="ECO:0007669"/>
    <property type="project" value="UniProtKB-SubCell"/>
</dbReference>
<keyword evidence="7 9" id="KW-0472">Membrane</keyword>
<evidence type="ECO:0000259" key="10">
    <source>
        <dbReference type="Pfam" id="PF04290"/>
    </source>
</evidence>
<dbReference type="EMBL" id="CP040818">
    <property type="protein sequence ID" value="QDL91360.1"/>
    <property type="molecule type" value="Genomic_DNA"/>
</dbReference>
<sequence length="165" mass="17545">MQRLVSLMVTVSRAAVGITFLLLIGTVLLQVFARTFLPGSPIWTEELSRAALMFLAACGVGLSIRSGDLVNVDLVVSMLPRNARRVALGLSAALTAVLAGLMILPALKFMKVGAMQTAPALGVHMNWIYLAMPVFAVSLCLFAVLAVLEIIGGRDSLSDMSELED</sequence>
<dbReference type="GO" id="GO:0022857">
    <property type="term" value="F:transmembrane transporter activity"/>
    <property type="evidence" value="ECO:0007669"/>
    <property type="project" value="UniProtKB-UniRule"/>
</dbReference>
<dbReference type="Proteomes" id="UP000305888">
    <property type="component" value="Chromosome"/>
</dbReference>
<keyword evidence="6 9" id="KW-1133">Transmembrane helix</keyword>
<evidence type="ECO:0000256" key="9">
    <source>
        <dbReference type="RuleBase" id="RU369079"/>
    </source>
</evidence>
<evidence type="ECO:0000256" key="8">
    <source>
        <dbReference type="ARBA" id="ARBA00038436"/>
    </source>
</evidence>
<dbReference type="InterPro" id="IPR007387">
    <property type="entry name" value="TRAP_DctQ"/>
</dbReference>